<protein>
    <submittedName>
        <fullName evidence="6">Blue-light-activated protein</fullName>
    </submittedName>
</protein>
<dbReference type="PANTHER" id="PTHR44591">
    <property type="entry name" value="STRESS RESPONSE REGULATOR PROTEIN 1"/>
    <property type="match status" value="1"/>
</dbReference>
<evidence type="ECO:0000256" key="3">
    <source>
        <dbReference type="ARBA" id="ARBA00023163"/>
    </source>
</evidence>
<comment type="caution">
    <text evidence="6">The sequence shown here is derived from an EMBL/GenBank/DDBJ whole genome shotgun (WGS) entry which is preliminary data.</text>
</comment>
<dbReference type="EMBL" id="BPQO01000043">
    <property type="protein sequence ID" value="GJD92371.1"/>
    <property type="molecule type" value="Genomic_DNA"/>
</dbReference>
<evidence type="ECO:0000256" key="1">
    <source>
        <dbReference type="ARBA" id="ARBA00022553"/>
    </source>
</evidence>
<dbReference type="Pfam" id="PF00072">
    <property type="entry name" value="Response_reg"/>
    <property type="match status" value="1"/>
</dbReference>
<sequence length="169" mass="18256">MASVVGRGTTFTLYLPQAERPVVETEDAAVRDDEDSDPAGLCVLVVEDNVEVGRFCTQVLRDLGHGSLLVPSAEAALAEIEAVPFRFDAVFSDVVMPGMGGLELARRLRALHPELPVILTSGYSHVPAPDDAESFDLVRKPYSAHQLDAALRSAARRRQQPHRAEAAPS</sequence>
<dbReference type="Gene3D" id="3.40.50.2300">
    <property type="match status" value="1"/>
</dbReference>
<evidence type="ECO:0000256" key="4">
    <source>
        <dbReference type="PROSITE-ProRule" id="PRU00169"/>
    </source>
</evidence>
<feature type="modified residue" description="4-aspartylphosphate" evidence="4">
    <location>
        <position position="93"/>
    </location>
</feature>
<evidence type="ECO:0000313" key="7">
    <source>
        <dbReference type="Proteomes" id="UP001055247"/>
    </source>
</evidence>
<accession>A0AAV4ZWM8</accession>
<evidence type="ECO:0000313" key="6">
    <source>
        <dbReference type="EMBL" id="GJD92371.1"/>
    </source>
</evidence>
<dbReference type="InterPro" id="IPR050595">
    <property type="entry name" value="Bact_response_regulator"/>
</dbReference>
<dbReference type="AlphaFoldDB" id="A0AAV4ZWM8"/>
<reference evidence="6" key="2">
    <citation type="submission" date="2021-08" db="EMBL/GenBank/DDBJ databases">
        <authorList>
            <person name="Tani A."/>
            <person name="Ola A."/>
            <person name="Ogura Y."/>
            <person name="Katsura K."/>
            <person name="Hayashi T."/>
        </authorList>
    </citation>
    <scope>NUCLEOTIDE SEQUENCE</scope>
    <source>
        <strain evidence="6">DSM 16372</strain>
    </source>
</reference>
<name>A0AAV4ZWM8_9HYPH</name>
<proteinExistence type="predicted"/>
<keyword evidence="2" id="KW-0805">Transcription regulation</keyword>
<dbReference type="PROSITE" id="PS50110">
    <property type="entry name" value="RESPONSE_REGULATORY"/>
    <property type="match status" value="1"/>
</dbReference>
<dbReference type="SMART" id="SM00448">
    <property type="entry name" value="REC"/>
    <property type="match status" value="1"/>
</dbReference>
<organism evidence="6 7">
    <name type="scientific">Methylobacterium hispanicum</name>
    <dbReference type="NCBI Taxonomy" id="270350"/>
    <lineage>
        <taxon>Bacteria</taxon>
        <taxon>Pseudomonadati</taxon>
        <taxon>Pseudomonadota</taxon>
        <taxon>Alphaproteobacteria</taxon>
        <taxon>Hyphomicrobiales</taxon>
        <taxon>Methylobacteriaceae</taxon>
        <taxon>Methylobacterium</taxon>
    </lineage>
</organism>
<feature type="domain" description="Response regulatory" evidence="5">
    <location>
        <begin position="42"/>
        <end position="155"/>
    </location>
</feature>
<dbReference type="InterPro" id="IPR011006">
    <property type="entry name" value="CheY-like_superfamily"/>
</dbReference>
<evidence type="ECO:0000259" key="5">
    <source>
        <dbReference type="PROSITE" id="PS50110"/>
    </source>
</evidence>
<keyword evidence="3" id="KW-0804">Transcription</keyword>
<gene>
    <name evidence="6" type="ORF">BHAOGJBA_5925</name>
</gene>
<dbReference type="Proteomes" id="UP001055247">
    <property type="component" value="Unassembled WGS sequence"/>
</dbReference>
<dbReference type="SUPFAM" id="SSF52172">
    <property type="entry name" value="CheY-like"/>
    <property type="match status" value="1"/>
</dbReference>
<dbReference type="GO" id="GO:0000160">
    <property type="term" value="P:phosphorelay signal transduction system"/>
    <property type="evidence" value="ECO:0007669"/>
    <property type="project" value="InterPro"/>
</dbReference>
<dbReference type="InterPro" id="IPR001789">
    <property type="entry name" value="Sig_transdc_resp-reg_receiver"/>
</dbReference>
<dbReference type="PANTHER" id="PTHR44591:SF3">
    <property type="entry name" value="RESPONSE REGULATORY DOMAIN-CONTAINING PROTEIN"/>
    <property type="match status" value="1"/>
</dbReference>
<keyword evidence="1 4" id="KW-0597">Phosphoprotein</keyword>
<reference evidence="6" key="1">
    <citation type="journal article" date="2016" name="Front. Microbiol.">
        <title>Genome Sequence of the Piezophilic, Mesophilic Sulfate-Reducing Bacterium Desulfovibrio indicus J2T.</title>
        <authorList>
            <person name="Cao J."/>
            <person name="Maignien L."/>
            <person name="Shao Z."/>
            <person name="Alain K."/>
            <person name="Jebbar M."/>
        </authorList>
    </citation>
    <scope>NUCLEOTIDE SEQUENCE</scope>
    <source>
        <strain evidence="6">DSM 16372</strain>
    </source>
</reference>
<evidence type="ECO:0000256" key="2">
    <source>
        <dbReference type="ARBA" id="ARBA00023015"/>
    </source>
</evidence>
<keyword evidence="7" id="KW-1185">Reference proteome</keyword>